<name>A0AA39LXI8_9BILA</name>
<proteinExistence type="predicted"/>
<feature type="compositionally biased region" description="Basic and acidic residues" evidence="1">
    <location>
        <begin position="194"/>
        <end position="206"/>
    </location>
</feature>
<sequence>MNDLAPNIIHQILYEVGQPVLDLIRPLHPPWGDIAACRADSFTAKLVIHFNISFTRMHLSTTSPVVSLLKCSPKEIDINSSSQDLPQQNTYAINPSNLDDINGMVRRAVGVTIKEGARMTVQLMEWLGSLPFPDCHVHHDLHLCVDNAYIDPDDLDAYREFVSGLAESKLTISFVGMQDYISKRELMDIFGVKNDETEAQDGRREGGDDDGDDDEEYDEYEIEEDDYDLLDTDVIDGA</sequence>
<organism evidence="2 3">
    <name type="scientific">Steinernema hermaphroditum</name>
    <dbReference type="NCBI Taxonomy" id="289476"/>
    <lineage>
        <taxon>Eukaryota</taxon>
        <taxon>Metazoa</taxon>
        <taxon>Ecdysozoa</taxon>
        <taxon>Nematoda</taxon>
        <taxon>Chromadorea</taxon>
        <taxon>Rhabditida</taxon>
        <taxon>Tylenchina</taxon>
        <taxon>Panagrolaimomorpha</taxon>
        <taxon>Strongyloidoidea</taxon>
        <taxon>Steinernematidae</taxon>
        <taxon>Steinernema</taxon>
    </lineage>
</organism>
<protein>
    <submittedName>
        <fullName evidence="2">Uncharacterized protein</fullName>
    </submittedName>
</protein>
<evidence type="ECO:0000313" key="3">
    <source>
        <dbReference type="Proteomes" id="UP001175271"/>
    </source>
</evidence>
<feature type="compositionally biased region" description="Acidic residues" evidence="1">
    <location>
        <begin position="207"/>
        <end position="225"/>
    </location>
</feature>
<comment type="caution">
    <text evidence="2">The sequence shown here is derived from an EMBL/GenBank/DDBJ whole genome shotgun (WGS) entry which is preliminary data.</text>
</comment>
<dbReference type="AlphaFoldDB" id="A0AA39LXI8"/>
<dbReference type="EMBL" id="JAUCMV010000003">
    <property type="protein sequence ID" value="KAK0413911.1"/>
    <property type="molecule type" value="Genomic_DNA"/>
</dbReference>
<keyword evidence="3" id="KW-1185">Reference proteome</keyword>
<evidence type="ECO:0000313" key="2">
    <source>
        <dbReference type="EMBL" id="KAK0413911.1"/>
    </source>
</evidence>
<accession>A0AA39LXI8</accession>
<dbReference type="Proteomes" id="UP001175271">
    <property type="component" value="Unassembled WGS sequence"/>
</dbReference>
<feature type="region of interest" description="Disordered" evidence="1">
    <location>
        <begin position="194"/>
        <end position="225"/>
    </location>
</feature>
<evidence type="ECO:0000256" key="1">
    <source>
        <dbReference type="SAM" id="MobiDB-lite"/>
    </source>
</evidence>
<reference evidence="2" key="1">
    <citation type="submission" date="2023-06" db="EMBL/GenBank/DDBJ databases">
        <title>Genomic analysis of the entomopathogenic nematode Steinernema hermaphroditum.</title>
        <authorList>
            <person name="Schwarz E.M."/>
            <person name="Heppert J.K."/>
            <person name="Baniya A."/>
            <person name="Schwartz H.T."/>
            <person name="Tan C.-H."/>
            <person name="Antoshechkin I."/>
            <person name="Sternberg P.W."/>
            <person name="Goodrich-Blair H."/>
            <person name="Dillman A.R."/>
        </authorList>
    </citation>
    <scope>NUCLEOTIDE SEQUENCE</scope>
    <source>
        <strain evidence="2">PS9179</strain>
        <tissue evidence="2">Whole animal</tissue>
    </source>
</reference>
<gene>
    <name evidence="2" type="ORF">QR680_007053</name>
</gene>